<keyword evidence="2" id="KW-1185">Reference proteome</keyword>
<dbReference type="Gramene" id="OE9A033013T1">
    <property type="protein sequence ID" value="OE9A033013C1"/>
    <property type="gene ID" value="OE9A033013"/>
</dbReference>
<gene>
    <name evidence="1" type="ORF">OLEA9_A033013</name>
</gene>
<evidence type="ECO:0000313" key="1">
    <source>
        <dbReference type="EMBL" id="CAA2966080.1"/>
    </source>
</evidence>
<evidence type="ECO:0000313" key="2">
    <source>
        <dbReference type="Proteomes" id="UP000594638"/>
    </source>
</evidence>
<proteinExistence type="predicted"/>
<sequence>MEATVEGFEKIDEVEKLQPVVDRKGKGKVDPTENVAFPSSLEPPSFDLGIGYIQPDDLECAEIQK</sequence>
<protein>
    <submittedName>
        <fullName evidence="1">Uncharacterized protein</fullName>
    </submittedName>
</protein>
<dbReference type="Proteomes" id="UP000594638">
    <property type="component" value="Unassembled WGS sequence"/>
</dbReference>
<reference evidence="1 2" key="1">
    <citation type="submission" date="2019-12" db="EMBL/GenBank/DDBJ databases">
        <authorList>
            <person name="Alioto T."/>
            <person name="Alioto T."/>
            <person name="Gomez Garrido J."/>
        </authorList>
    </citation>
    <scope>NUCLEOTIDE SEQUENCE [LARGE SCALE GENOMIC DNA]</scope>
</reference>
<organism evidence="1 2">
    <name type="scientific">Olea europaea subsp. europaea</name>
    <dbReference type="NCBI Taxonomy" id="158383"/>
    <lineage>
        <taxon>Eukaryota</taxon>
        <taxon>Viridiplantae</taxon>
        <taxon>Streptophyta</taxon>
        <taxon>Embryophyta</taxon>
        <taxon>Tracheophyta</taxon>
        <taxon>Spermatophyta</taxon>
        <taxon>Magnoliopsida</taxon>
        <taxon>eudicotyledons</taxon>
        <taxon>Gunneridae</taxon>
        <taxon>Pentapetalae</taxon>
        <taxon>asterids</taxon>
        <taxon>lamiids</taxon>
        <taxon>Lamiales</taxon>
        <taxon>Oleaceae</taxon>
        <taxon>Oleeae</taxon>
        <taxon>Olea</taxon>
    </lineage>
</organism>
<name>A0A8S0QES8_OLEEU</name>
<accession>A0A8S0QES8</accession>
<comment type="caution">
    <text evidence="1">The sequence shown here is derived from an EMBL/GenBank/DDBJ whole genome shotgun (WGS) entry which is preliminary data.</text>
</comment>
<dbReference type="EMBL" id="CACTIH010001852">
    <property type="protein sequence ID" value="CAA2966080.1"/>
    <property type="molecule type" value="Genomic_DNA"/>
</dbReference>
<dbReference type="OrthoDB" id="444540at2759"/>
<dbReference type="AlphaFoldDB" id="A0A8S0QES8"/>